<dbReference type="NCBIfam" id="TIGR01509">
    <property type="entry name" value="HAD-SF-IA-v3"/>
    <property type="match status" value="1"/>
</dbReference>
<evidence type="ECO:0000313" key="1">
    <source>
        <dbReference type="EMBL" id="MFC3106248.1"/>
    </source>
</evidence>
<sequence>MSGAIDWLVFDLGGVLVDVACAEVTLSDLASRTGTPRDRLDEVLRERFTEQPFSLAEQFQTGLLDEHAFHAALNNELERPMSFDALKGALETMLEGDQPDTVALLSRLASVHRIACYSNTNATHWRHLQAHFSFFAHIERAFASQELGYAKPDRRGFDAVVARLASAPARCLLIDDRAVNIDGARAAGWQALLFTDAATLERDLTRLGVAVPVAP</sequence>
<dbReference type="Proteomes" id="UP001595462">
    <property type="component" value="Unassembled WGS sequence"/>
</dbReference>
<dbReference type="InterPro" id="IPR023198">
    <property type="entry name" value="PGP-like_dom2"/>
</dbReference>
<dbReference type="RefSeq" id="WP_380691866.1">
    <property type="nucleotide sequence ID" value="NZ_JBHRSS010000010.1"/>
</dbReference>
<keyword evidence="2" id="KW-1185">Reference proteome</keyword>
<keyword evidence="1" id="KW-0378">Hydrolase</keyword>
<protein>
    <submittedName>
        <fullName evidence="1">HAD-IA family hydrolase</fullName>
    </submittedName>
</protein>
<dbReference type="GO" id="GO:0016787">
    <property type="term" value="F:hydrolase activity"/>
    <property type="evidence" value="ECO:0007669"/>
    <property type="project" value="UniProtKB-KW"/>
</dbReference>
<dbReference type="EMBL" id="JBHRSS010000010">
    <property type="protein sequence ID" value="MFC3106248.1"/>
    <property type="molecule type" value="Genomic_DNA"/>
</dbReference>
<gene>
    <name evidence="1" type="ORF">ACFOSU_20430</name>
</gene>
<evidence type="ECO:0000313" key="2">
    <source>
        <dbReference type="Proteomes" id="UP001595462"/>
    </source>
</evidence>
<organism evidence="1 2">
    <name type="scientific">Salinisphaera aquimarina</name>
    <dbReference type="NCBI Taxonomy" id="2094031"/>
    <lineage>
        <taxon>Bacteria</taxon>
        <taxon>Pseudomonadati</taxon>
        <taxon>Pseudomonadota</taxon>
        <taxon>Gammaproteobacteria</taxon>
        <taxon>Salinisphaerales</taxon>
        <taxon>Salinisphaeraceae</taxon>
        <taxon>Salinisphaera</taxon>
    </lineage>
</organism>
<reference evidence="2" key="1">
    <citation type="journal article" date="2019" name="Int. J. Syst. Evol. Microbiol.">
        <title>The Global Catalogue of Microorganisms (GCM) 10K type strain sequencing project: providing services to taxonomists for standard genome sequencing and annotation.</title>
        <authorList>
            <consortium name="The Broad Institute Genomics Platform"/>
            <consortium name="The Broad Institute Genome Sequencing Center for Infectious Disease"/>
            <person name="Wu L."/>
            <person name="Ma J."/>
        </authorList>
    </citation>
    <scope>NUCLEOTIDE SEQUENCE [LARGE SCALE GENOMIC DNA]</scope>
    <source>
        <strain evidence="2">KCTC 52640</strain>
    </source>
</reference>
<dbReference type="PANTHER" id="PTHR43611:SF3">
    <property type="entry name" value="FLAVIN MONONUCLEOTIDE HYDROLASE 1, CHLOROPLATIC"/>
    <property type="match status" value="1"/>
</dbReference>
<dbReference type="InterPro" id="IPR036412">
    <property type="entry name" value="HAD-like_sf"/>
</dbReference>
<name>A0ABV7ETY9_9GAMM</name>
<accession>A0ABV7ETY9</accession>
<proteinExistence type="predicted"/>
<comment type="caution">
    <text evidence="1">The sequence shown here is derived from an EMBL/GenBank/DDBJ whole genome shotgun (WGS) entry which is preliminary data.</text>
</comment>
<dbReference type="Gene3D" id="1.10.150.240">
    <property type="entry name" value="Putative phosphatase, domain 2"/>
    <property type="match status" value="1"/>
</dbReference>
<dbReference type="PANTHER" id="PTHR43611">
    <property type="entry name" value="ALPHA-D-GLUCOSE 1-PHOSPHATE PHOSPHATASE"/>
    <property type="match status" value="1"/>
</dbReference>
<dbReference type="InterPro" id="IPR023214">
    <property type="entry name" value="HAD_sf"/>
</dbReference>
<dbReference type="InterPro" id="IPR006439">
    <property type="entry name" value="HAD-SF_hydro_IA"/>
</dbReference>
<dbReference type="SUPFAM" id="SSF56784">
    <property type="entry name" value="HAD-like"/>
    <property type="match status" value="1"/>
</dbReference>
<dbReference type="Pfam" id="PF00702">
    <property type="entry name" value="Hydrolase"/>
    <property type="match status" value="1"/>
</dbReference>
<dbReference type="Gene3D" id="3.40.50.1000">
    <property type="entry name" value="HAD superfamily/HAD-like"/>
    <property type="match status" value="1"/>
</dbReference>